<accession>A0A5C6SGG6</accession>
<dbReference type="EMBL" id="VMNF01000014">
    <property type="protein sequence ID" value="TXB96630.1"/>
    <property type="molecule type" value="Genomic_DNA"/>
</dbReference>
<sequence>MADTPNEKDQSQKGGAKDQSQKGGNIQYESDSSGAGKSKGNDPVTEEQGASVIVVSADKTGYKYDHPTPK</sequence>
<feature type="compositionally biased region" description="Polar residues" evidence="1">
    <location>
        <begin position="21"/>
        <end position="35"/>
    </location>
</feature>
<evidence type="ECO:0000313" key="2">
    <source>
        <dbReference type="EMBL" id="TXB96630.1"/>
    </source>
</evidence>
<comment type="caution">
    <text evidence="2">The sequence shown here is derived from an EMBL/GenBank/DDBJ whole genome shotgun (WGS) entry which is preliminary data.</text>
</comment>
<evidence type="ECO:0000256" key="1">
    <source>
        <dbReference type="SAM" id="MobiDB-lite"/>
    </source>
</evidence>
<feature type="region of interest" description="Disordered" evidence="1">
    <location>
        <begin position="1"/>
        <end position="70"/>
    </location>
</feature>
<reference evidence="2 3" key="1">
    <citation type="submission" date="2019-07" db="EMBL/GenBank/DDBJ databases">
        <title>The First High-Quality Draft Genome Sequence of the Causal Agent of the Current Panama Disease Epidemic.</title>
        <authorList>
            <person name="Warmington R.J."/>
            <person name="Kay W."/>
            <person name="Jeffries A."/>
            <person name="Bebber D."/>
            <person name="Moore K."/>
            <person name="Studholme D.J."/>
        </authorList>
    </citation>
    <scope>NUCLEOTIDE SEQUENCE [LARGE SCALE GENOMIC DNA]</scope>
    <source>
        <strain evidence="2 3">TR4</strain>
    </source>
</reference>
<feature type="compositionally biased region" description="Basic and acidic residues" evidence="1">
    <location>
        <begin position="60"/>
        <end position="70"/>
    </location>
</feature>
<proteinExistence type="predicted"/>
<protein>
    <submittedName>
        <fullName evidence="2">Uncharacterized protein</fullName>
    </submittedName>
</protein>
<name>A0A5C6SGG6_FUSOC</name>
<dbReference type="AlphaFoldDB" id="A0A5C6SGG6"/>
<dbReference type="Proteomes" id="UP000321331">
    <property type="component" value="Unassembled WGS sequence"/>
</dbReference>
<feature type="compositionally biased region" description="Basic and acidic residues" evidence="1">
    <location>
        <begin position="1"/>
        <end position="20"/>
    </location>
</feature>
<organism evidence="2 3">
    <name type="scientific">Fusarium oxysporum f. sp. cubense</name>
    <dbReference type="NCBI Taxonomy" id="61366"/>
    <lineage>
        <taxon>Eukaryota</taxon>
        <taxon>Fungi</taxon>
        <taxon>Dikarya</taxon>
        <taxon>Ascomycota</taxon>
        <taxon>Pezizomycotina</taxon>
        <taxon>Sordariomycetes</taxon>
        <taxon>Hypocreomycetidae</taxon>
        <taxon>Hypocreales</taxon>
        <taxon>Nectriaceae</taxon>
        <taxon>Fusarium</taxon>
        <taxon>Fusarium oxysporum species complex</taxon>
    </lineage>
</organism>
<evidence type="ECO:0000313" key="3">
    <source>
        <dbReference type="Proteomes" id="UP000321331"/>
    </source>
</evidence>
<gene>
    <name evidence="2" type="ORF">FocTR4_00012181</name>
</gene>